<protein>
    <submittedName>
        <fullName evidence="2">Uncharacterized protein</fullName>
    </submittedName>
</protein>
<name>A0A7C8RIT7_ORBOL</name>
<dbReference type="Proteomes" id="UP000474640">
    <property type="component" value="Unassembled WGS sequence"/>
</dbReference>
<comment type="caution">
    <text evidence="2">The sequence shown here is derived from an EMBL/GenBank/DDBJ whole genome shotgun (WGS) entry which is preliminary data.</text>
</comment>
<dbReference type="EMBL" id="JAABOJ010000014">
    <property type="protein sequence ID" value="KAF3281937.1"/>
    <property type="molecule type" value="Genomic_DNA"/>
</dbReference>
<dbReference type="AlphaFoldDB" id="A0A7C8RIT7"/>
<sequence length="299" mass="33667">MAPLGQFFALAANSPFYGHALEELQSNDGIIAALKILKPWPAYPAEGDGGESGFRLPFETPGDWIRDHQSEATTVDQKPCSSPVRSYEKAMEYLRAYRLFKSPSQKTIKKYRRGSKCRRRDTLLAIILDAFATNLESLDDFENAQQNPDIEHYCREKGFWDRYIVGLITAISSGTGKSPFYDCGTEVVEKHVSDESRKIEDSGLGVHRNDKDLRAVHFLDDYPKATLKKYTKDVGETATKLMSDLKSRAEFTKNLMETLGKAEKTQEETEKISSYCDTLKGVVPDDEPLPAETKKESKS</sequence>
<organism evidence="2 3">
    <name type="scientific">Orbilia oligospora</name>
    <name type="common">Nematode-trapping fungus</name>
    <name type="synonym">Arthrobotrys oligospora</name>
    <dbReference type="NCBI Taxonomy" id="2813651"/>
    <lineage>
        <taxon>Eukaryota</taxon>
        <taxon>Fungi</taxon>
        <taxon>Dikarya</taxon>
        <taxon>Ascomycota</taxon>
        <taxon>Pezizomycotina</taxon>
        <taxon>Orbiliomycetes</taxon>
        <taxon>Orbiliales</taxon>
        <taxon>Orbiliaceae</taxon>
        <taxon>Orbilia</taxon>
    </lineage>
</organism>
<evidence type="ECO:0000256" key="1">
    <source>
        <dbReference type="SAM" id="MobiDB-lite"/>
    </source>
</evidence>
<evidence type="ECO:0000313" key="2">
    <source>
        <dbReference type="EMBL" id="KAF3281937.1"/>
    </source>
</evidence>
<gene>
    <name evidence="2" type="ORF">TWF970_001887</name>
</gene>
<reference evidence="2 3" key="1">
    <citation type="submission" date="2020-01" db="EMBL/GenBank/DDBJ databases">
        <authorList>
            <person name="Palmer J.M."/>
        </authorList>
    </citation>
    <scope>NUCLEOTIDE SEQUENCE [LARGE SCALE GENOMIC DNA]</scope>
    <source>
        <strain evidence="2 3">TWF970</strain>
    </source>
</reference>
<evidence type="ECO:0000313" key="3">
    <source>
        <dbReference type="Proteomes" id="UP000474640"/>
    </source>
</evidence>
<feature type="region of interest" description="Disordered" evidence="1">
    <location>
        <begin position="279"/>
        <end position="299"/>
    </location>
</feature>
<accession>A0A7C8RIT7</accession>
<proteinExistence type="predicted"/>